<reference evidence="2 3" key="1">
    <citation type="journal article" date="2018" name="Gigascience">
        <title>Genomes of trombidid mites reveal novel predicted allergens and laterally-transferred genes associated with secondary metabolism.</title>
        <authorList>
            <person name="Dong X."/>
            <person name="Chaisiri K."/>
            <person name="Xia D."/>
            <person name="Armstrong S.D."/>
            <person name="Fang Y."/>
            <person name="Donnelly M.J."/>
            <person name="Kadowaki T."/>
            <person name="McGarry J.W."/>
            <person name="Darby A.C."/>
            <person name="Makepeace B.L."/>
        </authorList>
    </citation>
    <scope>NUCLEOTIDE SEQUENCE [LARGE SCALE GENOMIC DNA]</scope>
    <source>
        <strain evidence="2">UoL-UT</strain>
    </source>
</reference>
<feature type="domain" description="Helicase ATP-binding" evidence="1">
    <location>
        <begin position="31"/>
        <end position="161"/>
    </location>
</feature>
<dbReference type="Proteomes" id="UP000288716">
    <property type="component" value="Unassembled WGS sequence"/>
</dbReference>
<evidence type="ECO:0000259" key="1">
    <source>
        <dbReference type="PROSITE" id="PS51192"/>
    </source>
</evidence>
<name>A0A443QF03_9ACAR</name>
<dbReference type="GO" id="GO:0003743">
    <property type="term" value="F:translation initiation factor activity"/>
    <property type="evidence" value="ECO:0007669"/>
    <property type="project" value="UniProtKB-KW"/>
</dbReference>
<keyword evidence="2" id="KW-0396">Initiation factor</keyword>
<feature type="non-terminal residue" evidence="2">
    <location>
        <position position="161"/>
    </location>
</feature>
<protein>
    <submittedName>
        <fullName evidence="2">Eukaryotic initiation factor 4A-I-like protein</fullName>
    </submittedName>
</protein>
<keyword evidence="2" id="KW-0648">Protein biosynthesis</keyword>
<dbReference type="EMBL" id="NCKV01057315">
    <property type="protein sequence ID" value="RWS01587.1"/>
    <property type="molecule type" value="Genomic_DNA"/>
</dbReference>
<keyword evidence="3" id="KW-1185">Reference proteome</keyword>
<comment type="caution">
    <text evidence="2">The sequence shown here is derived from an EMBL/GenBank/DDBJ whole genome shotgun (WGS) entry which is preliminary data.</text>
</comment>
<evidence type="ECO:0000313" key="3">
    <source>
        <dbReference type="Proteomes" id="UP000288716"/>
    </source>
</evidence>
<dbReference type="Gene3D" id="3.40.50.300">
    <property type="entry name" value="P-loop containing nucleotide triphosphate hydrolases"/>
    <property type="match status" value="1"/>
</dbReference>
<dbReference type="InterPro" id="IPR027417">
    <property type="entry name" value="P-loop_NTPase"/>
</dbReference>
<dbReference type="AlphaFoldDB" id="A0A443QF03"/>
<evidence type="ECO:0000313" key="2">
    <source>
        <dbReference type="EMBL" id="RWS01587.1"/>
    </source>
</evidence>
<dbReference type="PROSITE" id="PS51192">
    <property type="entry name" value="HELICASE_ATP_BIND_1"/>
    <property type="match status" value="1"/>
</dbReference>
<accession>A0A443QF03</accession>
<dbReference type="InterPro" id="IPR014001">
    <property type="entry name" value="Helicase_ATP-bd"/>
</dbReference>
<gene>
    <name evidence="2" type="ORF">B4U80_14783</name>
</gene>
<organism evidence="2 3">
    <name type="scientific">Leptotrombidium deliense</name>
    <dbReference type="NCBI Taxonomy" id="299467"/>
    <lineage>
        <taxon>Eukaryota</taxon>
        <taxon>Metazoa</taxon>
        <taxon>Ecdysozoa</taxon>
        <taxon>Arthropoda</taxon>
        <taxon>Chelicerata</taxon>
        <taxon>Arachnida</taxon>
        <taxon>Acari</taxon>
        <taxon>Acariformes</taxon>
        <taxon>Trombidiformes</taxon>
        <taxon>Prostigmata</taxon>
        <taxon>Anystina</taxon>
        <taxon>Parasitengona</taxon>
        <taxon>Trombiculoidea</taxon>
        <taxon>Trombiculidae</taxon>
        <taxon>Leptotrombidium</taxon>
    </lineage>
</organism>
<dbReference type="STRING" id="299467.A0A443QF03"/>
<sequence length="161" mass="17786">MASKSVMKSELAKNALTNGLTKPTVMQFRVFLASKTGFNVLVQMKINSEVLFVVSFIIAERVCENDTQCQAIVLTPNCQLANEMQSVNNSLCTSQSTLKDDIEAVSESVHVIIGTVGRIYDLISIGSISLRDVKLCFILDWESFDSNEVKDILSLFPDTVQ</sequence>
<dbReference type="SUPFAM" id="SSF52540">
    <property type="entry name" value="P-loop containing nucleoside triphosphate hydrolases"/>
    <property type="match status" value="1"/>
</dbReference>
<proteinExistence type="predicted"/>
<dbReference type="VEuPathDB" id="VectorBase:LDEU014385"/>